<dbReference type="PROSITE" id="PS50181">
    <property type="entry name" value="FBOX"/>
    <property type="match status" value="2"/>
</dbReference>
<feature type="domain" description="F-box" evidence="3">
    <location>
        <begin position="873"/>
        <end position="922"/>
    </location>
</feature>
<feature type="domain" description="F-box" evidence="3">
    <location>
        <begin position="218"/>
        <end position="267"/>
    </location>
</feature>
<dbReference type="GO" id="GO:0019005">
    <property type="term" value="C:SCF ubiquitin ligase complex"/>
    <property type="evidence" value="ECO:0007669"/>
    <property type="project" value="TreeGrafter"/>
</dbReference>
<evidence type="ECO:0000313" key="4">
    <source>
        <dbReference type="EMBL" id="GAW05464.1"/>
    </source>
</evidence>
<evidence type="ECO:0000256" key="1">
    <source>
        <dbReference type="SAM" id="MobiDB-lite"/>
    </source>
</evidence>
<comment type="caution">
    <text evidence="4">The sequence shown here is derived from an EMBL/GenBank/DDBJ whole genome shotgun (WGS) entry which is preliminary data.</text>
</comment>
<keyword evidence="2" id="KW-0732">Signal</keyword>
<dbReference type="Gene3D" id="1.20.1280.50">
    <property type="match status" value="1"/>
</dbReference>
<name>A0A1Q3EE97_LENED</name>
<feature type="signal peptide" evidence="2">
    <location>
        <begin position="1"/>
        <end position="22"/>
    </location>
</feature>
<dbReference type="PANTHER" id="PTHR12874:SF9">
    <property type="entry name" value="F-BOX ONLY PROTEIN 48"/>
    <property type="match status" value="1"/>
</dbReference>
<feature type="compositionally biased region" description="Acidic residues" evidence="1">
    <location>
        <begin position="183"/>
        <end position="194"/>
    </location>
</feature>
<dbReference type="SUPFAM" id="SSF81383">
    <property type="entry name" value="F-box domain"/>
    <property type="match status" value="2"/>
</dbReference>
<feature type="chain" id="PRO_5012049434" description="F-box domain-containing protein" evidence="2">
    <location>
        <begin position="23"/>
        <end position="1476"/>
    </location>
</feature>
<dbReference type="InterPro" id="IPR036047">
    <property type="entry name" value="F-box-like_dom_sf"/>
</dbReference>
<dbReference type="SMART" id="SM00256">
    <property type="entry name" value="FBOX"/>
    <property type="match status" value="2"/>
</dbReference>
<evidence type="ECO:0000259" key="3">
    <source>
        <dbReference type="PROSITE" id="PS50181"/>
    </source>
</evidence>
<evidence type="ECO:0000256" key="2">
    <source>
        <dbReference type="SAM" id="SignalP"/>
    </source>
</evidence>
<feature type="region of interest" description="Disordered" evidence="1">
    <location>
        <begin position="809"/>
        <end position="860"/>
    </location>
</feature>
<feature type="compositionally biased region" description="Basic and acidic residues" evidence="1">
    <location>
        <begin position="817"/>
        <end position="840"/>
    </location>
</feature>
<dbReference type="STRING" id="5353.A0A1Q3EE97"/>
<gene>
    <name evidence="4" type="ORF">LENED_007324</name>
</gene>
<feature type="compositionally biased region" description="Basic and acidic residues" evidence="1">
    <location>
        <begin position="148"/>
        <end position="164"/>
    </location>
</feature>
<dbReference type="EMBL" id="BDGU01000251">
    <property type="protein sequence ID" value="GAW05464.1"/>
    <property type="molecule type" value="Genomic_DNA"/>
</dbReference>
<accession>A0A1Q3EE97</accession>
<keyword evidence="5" id="KW-1185">Reference proteome</keyword>
<reference evidence="4 5" key="1">
    <citation type="submission" date="2016-08" db="EMBL/GenBank/DDBJ databases">
        <authorList>
            <consortium name="Lentinula edodes genome sequencing consortium"/>
            <person name="Sakamoto Y."/>
            <person name="Nakade K."/>
            <person name="Sato S."/>
            <person name="Yoshida Y."/>
            <person name="Miyazaki K."/>
            <person name="Natsume S."/>
            <person name="Konno N."/>
        </authorList>
    </citation>
    <scope>NUCLEOTIDE SEQUENCE [LARGE SCALE GENOMIC DNA]</scope>
    <source>
        <strain evidence="4 5">NBRC 111202</strain>
    </source>
</reference>
<dbReference type="Pfam" id="PF00646">
    <property type="entry name" value="F-box"/>
    <property type="match status" value="2"/>
</dbReference>
<proteinExistence type="predicted"/>
<dbReference type="PANTHER" id="PTHR12874">
    <property type="entry name" value="F-BOX ONLY PROTEIN 48-RELATED"/>
    <property type="match status" value="1"/>
</dbReference>
<feature type="compositionally biased region" description="Basic residues" evidence="1">
    <location>
        <begin position="841"/>
        <end position="850"/>
    </location>
</feature>
<dbReference type="Proteomes" id="UP000188533">
    <property type="component" value="Unassembled WGS sequence"/>
</dbReference>
<reference evidence="4 5" key="2">
    <citation type="submission" date="2017-02" db="EMBL/GenBank/DDBJ databases">
        <title>A genome survey and senescence transcriptome analysis in Lentinula edodes.</title>
        <authorList>
            <person name="Sakamoto Y."/>
            <person name="Nakade K."/>
            <person name="Sato S."/>
            <person name="Yoshida Y."/>
            <person name="Miyazaki K."/>
            <person name="Natsume S."/>
            <person name="Konno N."/>
        </authorList>
    </citation>
    <scope>NUCLEOTIDE SEQUENCE [LARGE SCALE GENOMIC DNA]</scope>
    <source>
        <strain evidence="4 5">NBRC 111202</strain>
    </source>
</reference>
<organism evidence="4 5">
    <name type="scientific">Lentinula edodes</name>
    <name type="common">Shiitake mushroom</name>
    <name type="synonym">Lentinus edodes</name>
    <dbReference type="NCBI Taxonomy" id="5353"/>
    <lineage>
        <taxon>Eukaryota</taxon>
        <taxon>Fungi</taxon>
        <taxon>Dikarya</taxon>
        <taxon>Basidiomycota</taxon>
        <taxon>Agaricomycotina</taxon>
        <taxon>Agaricomycetes</taxon>
        <taxon>Agaricomycetidae</taxon>
        <taxon>Agaricales</taxon>
        <taxon>Marasmiineae</taxon>
        <taxon>Omphalotaceae</taxon>
        <taxon>Lentinula</taxon>
    </lineage>
</organism>
<dbReference type="GO" id="GO:0005737">
    <property type="term" value="C:cytoplasm"/>
    <property type="evidence" value="ECO:0007669"/>
    <property type="project" value="TreeGrafter"/>
</dbReference>
<feature type="compositionally biased region" description="Polar residues" evidence="1">
    <location>
        <begin position="851"/>
        <end position="860"/>
    </location>
</feature>
<protein>
    <recommendedName>
        <fullName evidence="3">F-box domain-containing protein</fullName>
    </recommendedName>
</protein>
<evidence type="ECO:0000313" key="5">
    <source>
        <dbReference type="Proteomes" id="UP000188533"/>
    </source>
</evidence>
<dbReference type="CDD" id="cd09917">
    <property type="entry name" value="F-box_SF"/>
    <property type="match status" value="2"/>
</dbReference>
<feature type="region of interest" description="Disordered" evidence="1">
    <location>
        <begin position="138"/>
        <end position="205"/>
    </location>
</feature>
<dbReference type="GO" id="GO:0031146">
    <property type="term" value="P:SCF-dependent proteasomal ubiquitin-dependent protein catabolic process"/>
    <property type="evidence" value="ECO:0007669"/>
    <property type="project" value="TreeGrafter"/>
</dbReference>
<dbReference type="InterPro" id="IPR001810">
    <property type="entry name" value="F-box_dom"/>
</dbReference>
<sequence length="1476" mass="170569">MARIISAALFVLLAVFILLVDAAPLKSRQIGDVQCNVARLQIVSDLAETGNLLNKINGNDAATTSAVSTAQSGLSSAGDGIKTIAAALIEGQTAPADARDQTADGLQTALTALSGLNSTDPAVASTLSKLNEAISAATATKAGRKRVKEPPSEGVAGREQEKGRPPRKRARKNTSNTAQPLSDVEDEEDEDEDATSTKKKQRMPKQFRKVRGKLGLLERLAKDVPLDVIFEIFCYLDPGDLLRLARTSKDLRQMLMSKSSEAIWRAARANVEGLPPRPDDLNEPQYARLLYDAYCYICNHKGRCENVLWIFRARVCKNCVTVVLPLYDDEYLDKQPAEYRNSGILPSERVRVGNTSRIVSSNKWTARYKAEYEALDTPSDREEWIRQKKKQLQAIKEHSNLCKRWHQKRLNDRSREINGLRYQRRDDIIVRLREIGWGEETEHIEKRGTREQLYLEYVKIVNQPRKLTEQGWVNIKDGLVELLSEHRTNRLETERLCVMRARYELLSKEYRQICSKSDCRDPYPALGDIFTAKVFEDLIWDTPVTEVIDFATKLSEHLPRIIDKWRPAKIQELLKLVQKSKQMHRHESPNKISHERMEMFRTNYFGYNAYGPWMIRTLVLSDKWPPMMEELLEACSLDPTTTTVHELRSVNPPIECVTCSSTCRRTVCLGWNHAFSNNHRSHKLKFNKLSKYKQATKRAMHTSSSTDDHICCAHCNQEVRKSQLRNHLESGHKDILDTSTALLSLDLGDIQEHWYYNPRVPMQSLNMFSSTSNVYKVSSCNITFMSRRSLRIQVKATAIQKQHTPVLKESSSAITEAGRKRVRESTSEGLELVEHEEKGGPPRKKSRKGTSKITQPSRGTNVERFKNARGKLERLAKDVPLDVVLEIFCHLDPGDLLRLARTSKDLRGLLMSKSLEAIWRVARANVKGLPPRPNDLNEPQYARLIYDAYCYVCNHKGRCENVLWRFRARVCKNCVITVLPLYNDEYFNKQPPEYRNSDILPSEVVWVGNTSITVASNKWATRYKAEYEALETPADREQWIRQKQKDLQEIREHSHLCRKWNQNRLDQRAIELNNLRDHRKTDILARLGKLGWREEVEHIEKRGMYRTHEQIYFEYARIVNQSRNLTEEGWVNIKDELVELLSNHRTARLEIETVHVIRARYVQLSQAYQRINSKSDFREPLPAIGDILTANVFENLIWDTPVEEQVDFSAKLSEHLPHFIDKWRLAQIQELLMLVQKSKRGPTLLVESDLYLATSIFECIQCKKAMHYPQMFYHRCCFRNKCPSKISHKRMETFQSHYYDFHEYGPWTPRTLVLSDHCLPVMQTIIKSCFLDPTTTTIQELYSANPLIQCVTCSFDQKSLCLWWPIVFSRDHWKHDLKINMSKKSKKAAKRILRKIDGRNDPICCAHCHQEVDMSKLQQHLVESHIDTVILDSPTPLHTSDLGDIQEHWYFNPRRPIQSLYRQFYSSALSLRVASQ</sequence>